<dbReference type="GO" id="GO:0000175">
    <property type="term" value="F:3'-5'-RNA exonuclease activity"/>
    <property type="evidence" value="ECO:0007669"/>
    <property type="project" value="InterPro"/>
</dbReference>
<reference evidence="6 7" key="1">
    <citation type="submission" date="2014-04" db="EMBL/GenBank/DDBJ databases">
        <authorList>
            <consortium name="DOE Joint Genome Institute"/>
            <person name="Kuo A."/>
            <person name="Kohler A."/>
            <person name="Nagy L.G."/>
            <person name="Floudas D."/>
            <person name="Copeland A."/>
            <person name="Barry K.W."/>
            <person name="Cichocki N."/>
            <person name="Veneault-Fourrey C."/>
            <person name="LaButti K."/>
            <person name="Lindquist E.A."/>
            <person name="Lipzen A."/>
            <person name="Lundell T."/>
            <person name="Morin E."/>
            <person name="Murat C."/>
            <person name="Sun H."/>
            <person name="Tunlid A."/>
            <person name="Henrissat B."/>
            <person name="Grigoriev I.V."/>
            <person name="Hibbett D.S."/>
            <person name="Martin F."/>
            <person name="Nordberg H.P."/>
            <person name="Cantor M.N."/>
            <person name="Hua S.X."/>
        </authorList>
    </citation>
    <scope>NUCLEOTIDE SEQUENCE [LARGE SCALE GENOMIC DNA]</scope>
    <source>
        <strain evidence="6 7">LaAM-08-1</strain>
    </source>
</reference>
<proteinExistence type="inferred from homology"/>
<dbReference type="InterPro" id="IPR036397">
    <property type="entry name" value="RNaseH_sf"/>
</dbReference>
<evidence type="ECO:0000313" key="6">
    <source>
        <dbReference type="EMBL" id="KIK09280.1"/>
    </source>
</evidence>
<dbReference type="CDD" id="cd06135">
    <property type="entry name" value="Orn"/>
    <property type="match status" value="1"/>
</dbReference>
<gene>
    <name evidence="6" type="ORF">K443DRAFT_671776</name>
</gene>
<evidence type="ECO:0000256" key="2">
    <source>
        <dbReference type="ARBA" id="ARBA00022722"/>
    </source>
</evidence>
<protein>
    <recommendedName>
        <fullName evidence="5">Exonuclease domain-containing protein</fullName>
    </recommendedName>
</protein>
<reference evidence="7" key="2">
    <citation type="submission" date="2015-01" db="EMBL/GenBank/DDBJ databases">
        <title>Evolutionary Origins and Diversification of the Mycorrhizal Mutualists.</title>
        <authorList>
            <consortium name="DOE Joint Genome Institute"/>
            <consortium name="Mycorrhizal Genomics Consortium"/>
            <person name="Kohler A."/>
            <person name="Kuo A."/>
            <person name="Nagy L.G."/>
            <person name="Floudas D."/>
            <person name="Copeland A."/>
            <person name="Barry K.W."/>
            <person name="Cichocki N."/>
            <person name="Veneault-Fourrey C."/>
            <person name="LaButti K."/>
            <person name="Lindquist E.A."/>
            <person name="Lipzen A."/>
            <person name="Lundell T."/>
            <person name="Morin E."/>
            <person name="Murat C."/>
            <person name="Riley R."/>
            <person name="Ohm R."/>
            <person name="Sun H."/>
            <person name="Tunlid A."/>
            <person name="Henrissat B."/>
            <person name="Grigoriev I.V."/>
            <person name="Hibbett D.S."/>
            <person name="Martin F."/>
        </authorList>
    </citation>
    <scope>NUCLEOTIDE SEQUENCE [LARGE SCALE GENOMIC DNA]</scope>
    <source>
        <strain evidence="7">LaAM-08-1</strain>
    </source>
</reference>
<dbReference type="Proteomes" id="UP000054477">
    <property type="component" value="Unassembled WGS sequence"/>
</dbReference>
<keyword evidence="4" id="KW-0269">Exonuclease</keyword>
<dbReference type="SUPFAM" id="SSF53098">
    <property type="entry name" value="Ribonuclease H-like"/>
    <property type="match status" value="1"/>
</dbReference>
<dbReference type="GO" id="GO:0003676">
    <property type="term" value="F:nucleic acid binding"/>
    <property type="evidence" value="ECO:0007669"/>
    <property type="project" value="InterPro"/>
</dbReference>
<name>A0A0C9XAG9_9AGAR</name>
<dbReference type="HOGENOM" id="CLU_064761_3_1_1"/>
<evidence type="ECO:0000313" key="7">
    <source>
        <dbReference type="Proteomes" id="UP000054477"/>
    </source>
</evidence>
<organism evidence="6 7">
    <name type="scientific">Laccaria amethystina LaAM-08-1</name>
    <dbReference type="NCBI Taxonomy" id="1095629"/>
    <lineage>
        <taxon>Eukaryota</taxon>
        <taxon>Fungi</taxon>
        <taxon>Dikarya</taxon>
        <taxon>Basidiomycota</taxon>
        <taxon>Agaricomycotina</taxon>
        <taxon>Agaricomycetes</taxon>
        <taxon>Agaricomycetidae</taxon>
        <taxon>Agaricales</taxon>
        <taxon>Agaricineae</taxon>
        <taxon>Hydnangiaceae</taxon>
        <taxon>Laccaria</taxon>
    </lineage>
</organism>
<dbReference type="InterPro" id="IPR013520">
    <property type="entry name" value="Ribonucl_H"/>
</dbReference>
<evidence type="ECO:0000259" key="5">
    <source>
        <dbReference type="SMART" id="SM00479"/>
    </source>
</evidence>
<dbReference type="SMART" id="SM00479">
    <property type="entry name" value="EXOIII"/>
    <property type="match status" value="1"/>
</dbReference>
<dbReference type="PANTHER" id="PTHR11046">
    <property type="entry name" value="OLIGORIBONUCLEASE, MITOCHONDRIAL"/>
    <property type="match status" value="1"/>
</dbReference>
<sequence length="199" mass="22521">MATPIQPLDFYDGPMVWIDCEMTGLNPRKDKILEIAVLITDGNLKIVDEGLEFVIKTEKSVLERNRMDTWCTRQHGNSGLTLACLKSPHTIEDVSKAVLAYIKKWIPKQRVGVLAGNSVHADRSFLVEEMPGVIDWLHYRIIDVSSVKVQCDLMSMLVPSTMFLGNISSMVSSPWAPSRWREFSSVKTIVKLCHQRSFV</sequence>
<dbReference type="InterPro" id="IPR012337">
    <property type="entry name" value="RNaseH-like_sf"/>
</dbReference>
<dbReference type="AlphaFoldDB" id="A0A0C9XAG9"/>
<keyword evidence="3" id="KW-0378">Hydrolase</keyword>
<dbReference type="Gene3D" id="3.30.420.10">
    <property type="entry name" value="Ribonuclease H-like superfamily/Ribonuclease H"/>
    <property type="match status" value="1"/>
</dbReference>
<feature type="domain" description="Exonuclease" evidence="5">
    <location>
        <begin position="14"/>
        <end position="176"/>
    </location>
</feature>
<dbReference type="Pfam" id="PF00929">
    <property type="entry name" value="RNase_T"/>
    <property type="match status" value="1"/>
</dbReference>
<accession>A0A0C9XAG9</accession>
<comment type="similarity">
    <text evidence="1">Belongs to the oligoribonuclease family.</text>
</comment>
<evidence type="ECO:0000256" key="4">
    <source>
        <dbReference type="ARBA" id="ARBA00022839"/>
    </source>
</evidence>
<dbReference type="NCBIfam" id="NF003765">
    <property type="entry name" value="PRK05359.1"/>
    <property type="match status" value="1"/>
</dbReference>
<dbReference type="EMBL" id="KN838539">
    <property type="protein sequence ID" value="KIK09280.1"/>
    <property type="molecule type" value="Genomic_DNA"/>
</dbReference>
<dbReference type="PANTHER" id="PTHR11046:SF0">
    <property type="entry name" value="OLIGORIBONUCLEASE, MITOCHONDRIAL"/>
    <property type="match status" value="1"/>
</dbReference>
<dbReference type="OrthoDB" id="270189at2759"/>
<evidence type="ECO:0000256" key="3">
    <source>
        <dbReference type="ARBA" id="ARBA00022801"/>
    </source>
</evidence>
<keyword evidence="2" id="KW-0540">Nuclease</keyword>
<keyword evidence="7" id="KW-1185">Reference proteome</keyword>
<dbReference type="GO" id="GO:0005739">
    <property type="term" value="C:mitochondrion"/>
    <property type="evidence" value="ECO:0007669"/>
    <property type="project" value="TreeGrafter"/>
</dbReference>
<dbReference type="InterPro" id="IPR022894">
    <property type="entry name" value="Oligoribonuclease"/>
</dbReference>
<evidence type="ECO:0000256" key="1">
    <source>
        <dbReference type="ARBA" id="ARBA00009921"/>
    </source>
</evidence>
<dbReference type="STRING" id="1095629.A0A0C9XAG9"/>